<evidence type="ECO:0000313" key="1">
    <source>
        <dbReference type="EMBL" id="KAA0033780.1"/>
    </source>
</evidence>
<sequence>MVNLLKLSNLRMPHGYQPPKFQQFDEKGNPKQHVAHFIKICETAGTQGDLLVKQFVRTLKGNVFDWYTDLELESIDS</sequence>
<dbReference type="EMBL" id="SSTE01020676">
    <property type="protein sequence ID" value="KAA0033780.1"/>
    <property type="molecule type" value="Genomic_DNA"/>
</dbReference>
<dbReference type="OrthoDB" id="1670002at2759"/>
<reference evidence="1 2" key="1">
    <citation type="submission" date="2019-08" db="EMBL/GenBank/DDBJ databases">
        <title>Draft genome sequences of two oriental melons (Cucumis melo L. var makuwa).</title>
        <authorList>
            <person name="Kwon S.-Y."/>
        </authorList>
    </citation>
    <scope>NUCLEOTIDE SEQUENCE [LARGE SCALE GENOMIC DNA]</scope>
    <source>
        <strain evidence="2">cv. SW 3</strain>
        <tissue evidence="1">Leaf</tissue>
    </source>
</reference>
<dbReference type="Proteomes" id="UP000321393">
    <property type="component" value="Unassembled WGS sequence"/>
</dbReference>
<organism evidence="1 2">
    <name type="scientific">Cucumis melo var. makuwa</name>
    <name type="common">Oriental melon</name>
    <dbReference type="NCBI Taxonomy" id="1194695"/>
    <lineage>
        <taxon>Eukaryota</taxon>
        <taxon>Viridiplantae</taxon>
        <taxon>Streptophyta</taxon>
        <taxon>Embryophyta</taxon>
        <taxon>Tracheophyta</taxon>
        <taxon>Spermatophyta</taxon>
        <taxon>Magnoliopsida</taxon>
        <taxon>eudicotyledons</taxon>
        <taxon>Gunneridae</taxon>
        <taxon>Pentapetalae</taxon>
        <taxon>rosids</taxon>
        <taxon>fabids</taxon>
        <taxon>Cucurbitales</taxon>
        <taxon>Cucurbitaceae</taxon>
        <taxon>Benincaseae</taxon>
        <taxon>Cucumis</taxon>
    </lineage>
</organism>
<gene>
    <name evidence="1" type="ORF">E6C27_scaffold142G00350</name>
</gene>
<proteinExistence type="predicted"/>
<accession>A0A5A7SS57</accession>
<name>A0A5A7SS57_CUCMM</name>
<protein>
    <submittedName>
        <fullName evidence="1">Ty3-gypsy retrotransposon protein</fullName>
    </submittedName>
</protein>
<dbReference type="PANTHER" id="PTHR33437">
    <property type="entry name" value="OS06G0361200 PROTEIN"/>
    <property type="match status" value="1"/>
</dbReference>
<evidence type="ECO:0000313" key="2">
    <source>
        <dbReference type="Proteomes" id="UP000321393"/>
    </source>
</evidence>
<dbReference type="AlphaFoldDB" id="A0A5A7SS57"/>
<comment type="caution">
    <text evidence="1">The sequence shown here is derived from an EMBL/GenBank/DDBJ whole genome shotgun (WGS) entry which is preliminary data.</text>
</comment>
<dbReference type="PANTHER" id="PTHR33437:SF2">
    <property type="entry name" value="OS06G0361200 PROTEIN"/>
    <property type="match status" value="1"/>
</dbReference>